<proteinExistence type="predicted"/>
<dbReference type="InterPro" id="IPR036412">
    <property type="entry name" value="HAD-like_sf"/>
</dbReference>
<dbReference type="RefSeq" id="WP_254572482.1">
    <property type="nucleotide sequence ID" value="NZ_CP098502.1"/>
</dbReference>
<organism evidence="1 2">
    <name type="scientific">Paraconexibacter antarcticus</name>
    <dbReference type="NCBI Taxonomy" id="2949664"/>
    <lineage>
        <taxon>Bacteria</taxon>
        <taxon>Bacillati</taxon>
        <taxon>Actinomycetota</taxon>
        <taxon>Thermoleophilia</taxon>
        <taxon>Solirubrobacterales</taxon>
        <taxon>Paraconexibacteraceae</taxon>
        <taxon>Paraconexibacter</taxon>
    </lineage>
</organism>
<sequence>MTPDTPAPAVLLDLDGTLADSPAGIAAAMNATLVANGERERTAAELRPFIGPPLHHTFGTLLDRPADDPGLDEVIAGYRARYAELMFGLTPVYAGIPEALDVLVAAGCTLAVATSKAQHLAVALVEGLGLAGRLSAVCGPVPPARDDKATTVGHALAALGGPSRAVMVGDRSHDVEGARAHGLPCVGVLWGAGDEAELVAAGAVSLCRAPADLPSAVLALL</sequence>
<protein>
    <submittedName>
        <fullName evidence="1">HAD hydrolase-like protein</fullName>
    </submittedName>
</protein>
<dbReference type="InterPro" id="IPR023198">
    <property type="entry name" value="PGP-like_dom2"/>
</dbReference>
<gene>
    <name evidence="1" type="ORF">NBH00_06200</name>
</gene>
<dbReference type="SFLD" id="SFLDG01129">
    <property type="entry name" value="C1.5:_HAD__Beta-PGM__Phosphata"/>
    <property type="match status" value="1"/>
</dbReference>
<dbReference type="Gene3D" id="3.40.50.1000">
    <property type="entry name" value="HAD superfamily/HAD-like"/>
    <property type="match status" value="1"/>
</dbReference>
<dbReference type="InterPro" id="IPR023214">
    <property type="entry name" value="HAD_sf"/>
</dbReference>
<dbReference type="SFLD" id="SFLDS00003">
    <property type="entry name" value="Haloacid_Dehalogenase"/>
    <property type="match status" value="1"/>
</dbReference>
<evidence type="ECO:0000313" key="2">
    <source>
        <dbReference type="Proteomes" id="UP001056035"/>
    </source>
</evidence>
<dbReference type="Pfam" id="PF13419">
    <property type="entry name" value="HAD_2"/>
    <property type="match status" value="1"/>
</dbReference>
<dbReference type="PANTHER" id="PTHR43434:SF20">
    <property type="entry name" value="5'-NUCLEOTIDASE"/>
    <property type="match status" value="1"/>
</dbReference>
<dbReference type="PANTHER" id="PTHR43434">
    <property type="entry name" value="PHOSPHOGLYCOLATE PHOSPHATASE"/>
    <property type="match status" value="1"/>
</dbReference>
<dbReference type="InterPro" id="IPR041492">
    <property type="entry name" value="HAD_2"/>
</dbReference>
<dbReference type="SUPFAM" id="SSF56784">
    <property type="entry name" value="HAD-like"/>
    <property type="match status" value="1"/>
</dbReference>
<name>A0ABY5DY05_9ACTN</name>
<evidence type="ECO:0000313" key="1">
    <source>
        <dbReference type="EMBL" id="UTI65804.1"/>
    </source>
</evidence>
<dbReference type="InterPro" id="IPR050155">
    <property type="entry name" value="HAD-like_hydrolase_sf"/>
</dbReference>
<reference evidence="1 2" key="1">
    <citation type="submission" date="2022-06" db="EMBL/GenBank/DDBJ databases">
        <title>Paraconexibacter antarcticus.</title>
        <authorList>
            <person name="Kim C.S."/>
        </authorList>
    </citation>
    <scope>NUCLEOTIDE SEQUENCE [LARGE SCALE GENOMIC DNA]</scope>
    <source>
        <strain evidence="1 2">02-257</strain>
    </source>
</reference>
<keyword evidence="2" id="KW-1185">Reference proteome</keyword>
<dbReference type="EMBL" id="CP098502">
    <property type="protein sequence ID" value="UTI65804.1"/>
    <property type="molecule type" value="Genomic_DNA"/>
</dbReference>
<dbReference type="Proteomes" id="UP001056035">
    <property type="component" value="Chromosome"/>
</dbReference>
<dbReference type="Gene3D" id="1.10.150.240">
    <property type="entry name" value="Putative phosphatase, domain 2"/>
    <property type="match status" value="1"/>
</dbReference>
<accession>A0ABY5DY05</accession>